<proteinExistence type="predicted"/>
<dbReference type="EMBL" id="BMQL01000031">
    <property type="protein sequence ID" value="GGR23706.1"/>
    <property type="molecule type" value="Genomic_DNA"/>
</dbReference>
<reference evidence="1" key="2">
    <citation type="submission" date="2020-09" db="EMBL/GenBank/DDBJ databases">
        <authorList>
            <person name="Sun Q."/>
            <person name="Ohkuma M."/>
        </authorList>
    </citation>
    <scope>NUCLEOTIDE SEQUENCE</scope>
    <source>
        <strain evidence="1">JCM 31311</strain>
    </source>
</reference>
<dbReference type="Proteomes" id="UP000603865">
    <property type="component" value="Unassembled WGS sequence"/>
</dbReference>
<evidence type="ECO:0000313" key="2">
    <source>
        <dbReference type="Proteomes" id="UP000603865"/>
    </source>
</evidence>
<reference evidence="1" key="1">
    <citation type="journal article" date="2014" name="Int. J. Syst. Evol. Microbiol.">
        <title>Complete genome sequence of Corynebacterium casei LMG S-19264T (=DSM 44701T), isolated from a smear-ripened cheese.</title>
        <authorList>
            <consortium name="US DOE Joint Genome Institute (JGI-PGF)"/>
            <person name="Walter F."/>
            <person name="Albersmeier A."/>
            <person name="Kalinowski J."/>
            <person name="Ruckert C."/>
        </authorList>
    </citation>
    <scope>NUCLEOTIDE SEQUENCE</scope>
    <source>
        <strain evidence="1">JCM 31311</strain>
    </source>
</reference>
<keyword evidence="2" id="KW-1185">Reference proteome</keyword>
<comment type="caution">
    <text evidence="1">The sequence shown here is derived from an EMBL/GenBank/DDBJ whole genome shotgun (WGS) entry which is preliminary data.</text>
</comment>
<accession>A0A918CIS4</accession>
<name>A0A918CIS4_9DEIO</name>
<organism evidence="1 2">
    <name type="scientific">Deinococcus ruber</name>
    <dbReference type="NCBI Taxonomy" id="1848197"/>
    <lineage>
        <taxon>Bacteria</taxon>
        <taxon>Thermotogati</taxon>
        <taxon>Deinococcota</taxon>
        <taxon>Deinococci</taxon>
        <taxon>Deinococcales</taxon>
        <taxon>Deinococcaceae</taxon>
        <taxon>Deinococcus</taxon>
    </lineage>
</organism>
<sequence>MEALVLRTPWKTLFTNQEVETAEERLHARGETAVSPVASLVAMAFEHILLAATSGQHRRAAMAWGSVPPNSSAMLATPSR</sequence>
<protein>
    <submittedName>
        <fullName evidence="1">Uncharacterized protein</fullName>
    </submittedName>
</protein>
<gene>
    <name evidence="1" type="ORF">GCM10008957_39480</name>
</gene>
<evidence type="ECO:0000313" key="1">
    <source>
        <dbReference type="EMBL" id="GGR23706.1"/>
    </source>
</evidence>
<dbReference type="AlphaFoldDB" id="A0A918CIS4"/>